<sequence>MSSRIDNDHATTEKGVSITMFYPQCEGGSSINKNSYRMICSDYATRKLSYESDRLPDSSRLVSAVVAQGGGVNCAGIWWKDLAYGICWYDLTFVSLPCYDLANTWRRRGYGHQFLTELSFPRNFLNPSRCATHGEQENCLFFGIVIPSGDPLAPLPDGEGKLYAESYRRIGYSGLQTVRDFEPPFSQRVRSLRLHSVDRGEEGVEVDRWATCEDSSMMMGTCRTSIPLLLCAAVAPFLETYSIGKCLTLIEHMEN</sequence>
<protein>
    <submittedName>
        <fullName evidence="1">Uncharacterized protein</fullName>
    </submittedName>
</protein>
<dbReference type="RefSeq" id="XP_024734026.1">
    <property type="nucleotide sequence ID" value="XM_024887823.1"/>
</dbReference>
<dbReference type="InParanoid" id="A0A2J6T268"/>
<dbReference type="EMBL" id="KZ613847">
    <property type="protein sequence ID" value="PMD57122.1"/>
    <property type="molecule type" value="Genomic_DNA"/>
</dbReference>
<name>A0A2J6T268_9HELO</name>
<organism evidence="1 2">
    <name type="scientific">Hyaloscypha bicolor E</name>
    <dbReference type="NCBI Taxonomy" id="1095630"/>
    <lineage>
        <taxon>Eukaryota</taxon>
        <taxon>Fungi</taxon>
        <taxon>Dikarya</taxon>
        <taxon>Ascomycota</taxon>
        <taxon>Pezizomycotina</taxon>
        <taxon>Leotiomycetes</taxon>
        <taxon>Helotiales</taxon>
        <taxon>Hyaloscyphaceae</taxon>
        <taxon>Hyaloscypha</taxon>
        <taxon>Hyaloscypha bicolor</taxon>
    </lineage>
</organism>
<evidence type="ECO:0000313" key="1">
    <source>
        <dbReference type="EMBL" id="PMD57122.1"/>
    </source>
</evidence>
<keyword evidence="2" id="KW-1185">Reference proteome</keyword>
<dbReference type="AlphaFoldDB" id="A0A2J6T268"/>
<dbReference type="GeneID" id="36595899"/>
<reference evidence="1 2" key="1">
    <citation type="submission" date="2016-04" db="EMBL/GenBank/DDBJ databases">
        <title>A degradative enzymes factory behind the ericoid mycorrhizal symbiosis.</title>
        <authorList>
            <consortium name="DOE Joint Genome Institute"/>
            <person name="Martino E."/>
            <person name="Morin E."/>
            <person name="Grelet G."/>
            <person name="Kuo A."/>
            <person name="Kohler A."/>
            <person name="Daghino S."/>
            <person name="Barry K."/>
            <person name="Choi C."/>
            <person name="Cichocki N."/>
            <person name="Clum A."/>
            <person name="Copeland A."/>
            <person name="Hainaut M."/>
            <person name="Haridas S."/>
            <person name="Labutti K."/>
            <person name="Lindquist E."/>
            <person name="Lipzen A."/>
            <person name="Khouja H.-R."/>
            <person name="Murat C."/>
            <person name="Ohm R."/>
            <person name="Olson A."/>
            <person name="Spatafora J."/>
            <person name="Veneault-Fourrey C."/>
            <person name="Henrissat B."/>
            <person name="Grigoriev I."/>
            <person name="Martin F."/>
            <person name="Perotto S."/>
        </authorList>
    </citation>
    <scope>NUCLEOTIDE SEQUENCE [LARGE SCALE GENOMIC DNA]</scope>
    <source>
        <strain evidence="1 2">E</strain>
    </source>
</reference>
<gene>
    <name evidence="1" type="ORF">K444DRAFT_692632</name>
</gene>
<proteinExistence type="predicted"/>
<dbReference type="Proteomes" id="UP000235371">
    <property type="component" value="Unassembled WGS sequence"/>
</dbReference>
<evidence type="ECO:0000313" key="2">
    <source>
        <dbReference type="Proteomes" id="UP000235371"/>
    </source>
</evidence>
<accession>A0A2J6T268</accession>